<gene>
    <name evidence="2" type="ORF">SCHPADRAFT_795439</name>
</gene>
<keyword evidence="3" id="KW-1185">Reference proteome</keyword>
<dbReference type="Pfam" id="PF18758">
    <property type="entry name" value="KDZ"/>
    <property type="match status" value="1"/>
</dbReference>
<dbReference type="InterPro" id="IPR040521">
    <property type="entry name" value="KDZ"/>
</dbReference>
<evidence type="ECO:0000259" key="1">
    <source>
        <dbReference type="Pfam" id="PF18803"/>
    </source>
</evidence>
<evidence type="ECO:0000313" key="2">
    <source>
        <dbReference type="EMBL" id="KLO04185.1"/>
    </source>
</evidence>
<feature type="domain" description="CxC2-like cysteine cluster KDZ transposase-associated" evidence="1">
    <location>
        <begin position="42"/>
        <end position="150"/>
    </location>
</feature>
<evidence type="ECO:0000313" key="3">
    <source>
        <dbReference type="Proteomes" id="UP000053477"/>
    </source>
</evidence>
<sequence>FRCKDCFGMPRCGDCLLEVHAGNPLHTSEGWNGSFWERASLLSLGAILHLGHGGIPCEIPSAQSKKMNILHSNGFHECYVEACGCVETDGVEVPFYRQLLRAGIFPATNKAPRTAITFACLRQCDLLMTQGKITGHDFYETLVRLTDNTGIDRPKEFMRIIRLWQHLHILKRAAVAFLPGGIASAAEGSCAVLCPACPRRFVLELPKREGNEDDEEAVDLFLLRWFETEFVMADANFRLRCKDRKITDLPLTDGLAYYVRYGPYKAYLATVGPQTEINVCDSGLHAVDHANTRGGSAYLASGVGACQCRHMLVRPNGVGDLQKGERYANMDYIIASSLRGPKPGRLVVSYDICCQWSINAAKRLPTLPEDICFSPQDLVFEGVIPKFHIAAHGKTCQSIYSLNYRAGMGRTDGENIERGWAWMNPAALSTREMGEGSRQDTLDNQWAAWNWHIIIGLDITLTKRLDEACLEATRHRALHTAFSKTFKPELVEEWSTMLDAWVKDPHNSPNPFEEPKSTISISDVRKEVNSEEAAEVSRGEIPLHATSPGQLIVALLEVEEQQRVITGLRDGVRDNKVNSRSLSIDDKDIALRRKIAILRQVQKVYMPGIVPLLGENSADDDDDDGSEETLATETPLYFPSSFPHSERSTVCAEGLAAMELRFRLAQAEETLTHLRKHLRVKGLVDDFKRENTAGTGQKANTRMRSLLDRYEGIIQRDAARYRAAWEAIVSLDPDGSWKERLLFLDKKDVRPIEKKKGQSEGHREHSWIWLSDPLQGAAAVREGTEALNEGLRAEWAMSRSRAERWEEEKEFVQAEMCRVLINFKARARWWRALPGRRIIEDDLVRAGMVSYAQRQAQIFEDLSKNFASLWL</sequence>
<dbReference type="STRING" id="27342.A0A0H2QX64"/>
<feature type="non-terminal residue" evidence="2">
    <location>
        <position position="871"/>
    </location>
</feature>
<organism evidence="2 3">
    <name type="scientific">Schizopora paradoxa</name>
    <dbReference type="NCBI Taxonomy" id="27342"/>
    <lineage>
        <taxon>Eukaryota</taxon>
        <taxon>Fungi</taxon>
        <taxon>Dikarya</taxon>
        <taxon>Basidiomycota</taxon>
        <taxon>Agaricomycotina</taxon>
        <taxon>Agaricomycetes</taxon>
        <taxon>Hymenochaetales</taxon>
        <taxon>Schizoporaceae</taxon>
        <taxon>Schizopora</taxon>
    </lineage>
</organism>
<dbReference type="InterPro" id="IPR041457">
    <property type="entry name" value="CxC2_KDZ-assoc"/>
</dbReference>
<dbReference type="Pfam" id="PF18803">
    <property type="entry name" value="CxC2"/>
    <property type="match status" value="1"/>
</dbReference>
<dbReference type="AlphaFoldDB" id="A0A0H2QX64"/>
<name>A0A0H2QX64_9AGAM</name>
<reference evidence="2 3" key="1">
    <citation type="submission" date="2015-04" db="EMBL/GenBank/DDBJ databases">
        <title>Complete genome sequence of Schizopora paradoxa KUC8140, a cosmopolitan wood degrader in East Asia.</title>
        <authorList>
            <consortium name="DOE Joint Genome Institute"/>
            <person name="Min B."/>
            <person name="Park H."/>
            <person name="Jang Y."/>
            <person name="Kim J.-J."/>
            <person name="Kim K.H."/>
            <person name="Pangilinan J."/>
            <person name="Lipzen A."/>
            <person name="Riley R."/>
            <person name="Grigoriev I.V."/>
            <person name="Spatafora J.W."/>
            <person name="Choi I.-G."/>
        </authorList>
    </citation>
    <scope>NUCLEOTIDE SEQUENCE [LARGE SCALE GENOMIC DNA]</scope>
    <source>
        <strain evidence="2 3">KUC8140</strain>
    </source>
</reference>
<accession>A0A0H2QX64</accession>
<dbReference type="InParanoid" id="A0A0H2QX64"/>
<dbReference type="Proteomes" id="UP000053477">
    <property type="component" value="Unassembled WGS sequence"/>
</dbReference>
<dbReference type="OrthoDB" id="3192989at2759"/>
<dbReference type="EMBL" id="KQ086657">
    <property type="protein sequence ID" value="KLO04185.1"/>
    <property type="molecule type" value="Genomic_DNA"/>
</dbReference>
<protein>
    <recommendedName>
        <fullName evidence="1">CxC2-like cysteine cluster KDZ transposase-associated domain-containing protein</fullName>
    </recommendedName>
</protein>
<proteinExistence type="predicted"/>
<feature type="non-terminal residue" evidence="2">
    <location>
        <position position="1"/>
    </location>
</feature>